<evidence type="ECO:0000313" key="9">
    <source>
        <dbReference type="Proteomes" id="UP000297729"/>
    </source>
</evidence>
<dbReference type="InterPro" id="IPR011067">
    <property type="entry name" value="Plasmid_toxin/cell-grow_inhib"/>
</dbReference>
<evidence type="ECO:0000256" key="1">
    <source>
        <dbReference type="ARBA" id="ARBA00005230"/>
    </source>
</evidence>
<dbReference type="AlphaFoldDB" id="A0A4Y9S9V3"/>
<dbReference type="GO" id="GO:0006276">
    <property type="term" value="P:plasmid maintenance"/>
    <property type="evidence" value="ECO:0007669"/>
    <property type="project" value="InterPro"/>
</dbReference>
<keyword evidence="5" id="KW-0804">Transcription</keyword>
<dbReference type="OrthoDB" id="9813510at2"/>
<dbReference type="EMBL" id="SPVG01000221">
    <property type="protein sequence ID" value="TFW16865.1"/>
    <property type="molecule type" value="Genomic_DNA"/>
</dbReference>
<name>A0A4Y9S9V3_9BURK</name>
<proteinExistence type="inferred from homology"/>
<dbReference type="Gene3D" id="2.30.30.110">
    <property type="match status" value="1"/>
</dbReference>
<evidence type="ECO:0000256" key="5">
    <source>
        <dbReference type="ARBA" id="ARBA00023163"/>
    </source>
</evidence>
<dbReference type="Pfam" id="PF01845">
    <property type="entry name" value="CcdB"/>
    <property type="match status" value="1"/>
</dbReference>
<evidence type="ECO:0000256" key="7">
    <source>
        <dbReference type="ARBA" id="ARBA00033135"/>
    </source>
</evidence>
<keyword evidence="3" id="KW-0678">Repressor</keyword>
<evidence type="ECO:0000256" key="6">
    <source>
        <dbReference type="ARBA" id="ARBA00029628"/>
    </source>
</evidence>
<protein>
    <recommendedName>
        <fullName evidence="2">Toxin CcdB</fullName>
    </recommendedName>
    <alternativeName>
        <fullName evidence="7">Cytotoxic protein CcdB</fullName>
    </alternativeName>
    <alternativeName>
        <fullName evidence="6">Protein LetD</fullName>
    </alternativeName>
</protein>
<evidence type="ECO:0000256" key="2">
    <source>
        <dbReference type="ARBA" id="ARBA00015075"/>
    </source>
</evidence>
<comment type="similarity">
    <text evidence="1">Belongs to the CcdB toxin family.</text>
</comment>
<reference evidence="8 9" key="1">
    <citation type="submission" date="2019-03" db="EMBL/GenBank/DDBJ databases">
        <title>Draft Genome Sequence of Duganella callidus sp. nov., a Novel Duganella Species Isolated from Cultivated Soil.</title>
        <authorList>
            <person name="Raths R."/>
            <person name="Peta V."/>
            <person name="Bucking H."/>
        </authorList>
    </citation>
    <scope>NUCLEOTIDE SEQUENCE [LARGE SCALE GENOMIC DNA]</scope>
    <source>
        <strain evidence="8 9">DN04</strain>
    </source>
</reference>
<dbReference type="SUPFAM" id="SSF50118">
    <property type="entry name" value="Cell growth inhibitor/plasmid maintenance toxic component"/>
    <property type="match status" value="1"/>
</dbReference>
<dbReference type="Proteomes" id="UP000297729">
    <property type="component" value="Unassembled WGS sequence"/>
</dbReference>
<organism evidence="8 9">
    <name type="scientific">Duganella callida</name>
    <dbReference type="NCBI Taxonomy" id="2561932"/>
    <lineage>
        <taxon>Bacteria</taxon>
        <taxon>Pseudomonadati</taxon>
        <taxon>Pseudomonadota</taxon>
        <taxon>Betaproteobacteria</taxon>
        <taxon>Burkholderiales</taxon>
        <taxon>Oxalobacteraceae</taxon>
        <taxon>Telluria group</taxon>
        <taxon>Duganella</taxon>
    </lineage>
</organism>
<dbReference type="InterPro" id="IPR002712">
    <property type="entry name" value="CcdB"/>
</dbReference>
<keyword evidence="9" id="KW-1185">Reference proteome</keyword>
<evidence type="ECO:0000256" key="3">
    <source>
        <dbReference type="ARBA" id="ARBA00022491"/>
    </source>
</evidence>
<dbReference type="RefSeq" id="WP_135203739.1">
    <property type="nucleotide sequence ID" value="NZ_SPVG01000221.1"/>
</dbReference>
<dbReference type="GO" id="GO:0008657">
    <property type="term" value="F:DNA topoisomerase type II (double strand cut, ATP-hydrolyzing) inhibitor activity"/>
    <property type="evidence" value="ECO:0007669"/>
    <property type="project" value="InterPro"/>
</dbReference>
<gene>
    <name evidence="8" type="ORF">E4L98_22290</name>
</gene>
<comment type="caution">
    <text evidence="8">The sequence shown here is derived from an EMBL/GenBank/DDBJ whole genome shotgun (WGS) entry which is preliminary data.</text>
</comment>
<evidence type="ECO:0000313" key="8">
    <source>
        <dbReference type="EMBL" id="TFW16865.1"/>
    </source>
</evidence>
<keyword evidence="4" id="KW-0805">Transcription regulation</keyword>
<accession>A0A4Y9S9V3</accession>
<evidence type="ECO:0000256" key="4">
    <source>
        <dbReference type="ARBA" id="ARBA00023015"/>
    </source>
</evidence>
<sequence>MFPPDLFPIIVVNGEDHVMDTPQLGAIPLSELKVNVASARAYQLEIQGALDRVFGAY</sequence>